<organism evidence="4 5">
    <name type="scientific">Adhaeribacter terrigena</name>
    <dbReference type="NCBI Taxonomy" id="2793070"/>
    <lineage>
        <taxon>Bacteria</taxon>
        <taxon>Pseudomonadati</taxon>
        <taxon>Bacteroidota</taxon>
        <taxon>Cytophagia</taxon>
        <taxon>Cytophagales</taxon>
        <taxon>Hymenobacteraceae</taxon>
        <taxon>Adhaeribacter</taxon>
    </lineage>
</organism>
<dbReference type="EMBL" id="JAEHFX010000007">
    <property type="protein sequence ID" value="MBK0404022.1"/>
    <property type="molecule type" value="Genomic_DNA"/>
</dbReference>
<dbReference type="Gene3D" id="3.40.630.30">
    <property type="match status" value="1"/>
</dbReference>
<dbReference type="CDD" id="cd04301">
    <property type="entry name" value="NAT_SF"/>
    <property type="match status" value="1"/>
</dbReference>
<keyword evidence="5" id="KW-1185">Reference proteome</keyword>
<dbReference type="Proteomes" id="UP000644147">
    <property type="component" value="Unassembled WGS sequence"/>
</dbReference>
<keyword evidence="1" id="KW-0808">Transferase</keyword>
<evidence type="ECO:0000259" key="3">
    <source>
        <dbReference type="PROSITE" id="PS51186"/>
    </source>
</evidence>
<gene>
    <name evidence="4" type="ORF">I5M27_13590</name>
</gene>
<evidence type="ECO:0000256" key="1">
    <source>
        <dbReference type="ARBA" id="ARBA00022679"/>
    </source>
</evidence>
<dbReference type="PANTHER" id="PTHR43800:SF1">
    <property type="entry name" value="PEPTIDYL-LYSINE N-ACETYLTRANSFERASE YJAB"/>
    <property type="match status" value="1"/>
</dbReference>
<evidence type="ECO:0000256" key="2">
    <source>
        <dbReference type="ARBA" id="ARBA00023315"/>
    </source>
</evidence>
<comment type="caution">
    <text evidence="4">The sequence shown here is derived from an EMBL/GenBank/DDBJ whole genome shotgun (WGS) entry which is preliminary data.</text>
</comment>
<dbReference type="InterPro" id="IPR000182">
    <property type="entry name" value="GNAT_dom"/>
</dbReference>
<protein>
    <submittedName>
        <fullName evidence="4">GNAT family N-acetyltransferase</fullName>
    </submittedName>
</protein>
<accession>A0ABS1C3P0</accession>
<evidence type="ECO:0000313" key="4">
    <source>
        <dbReference type="EMBL" id="MBK0404022.1"/>
    </source>
</evidence>
<dbReference type="PROSITE" id="PS51186">
    <property type="entry name" value="GNAT"/>
    <property type="match status" value="1"/>
</dbReference>
<dbReference type="Pfam" id="PF13673">
    <property type="entry name" value="Acetyltransf_10"/>
    <property type="match status" value="1"/>
</dbReference>
<sequence>MVAITLTPASEIDIPELRALALTTWEPTYKNILSREQLLFMQEEIYNETALAKQMQHGQQFYFIQQEACSVGFLSLTLMNSTEQRYKLNKLYLLPEMQGKGIGKAALDAAAETVQKMGGKVLELNVNKFNPAKFFYERCGFSVIREEDIPIGNYWMNDFVMEKKLA</sequence>
<evidence type="ECO:0000313" key="5">
    <source>
        <dbReference type="Proteomes" id="UP000644147"/>
    </source>
</evidence>
<name>A0ABS1C3P0_9BACT</name>
<dbReference type="InterPro" id="IPR016181">
    <property type="entry name" value="Acyl_CoA_acyltransferase"/>
</dbReference>
<reference evidence="4 5" key="1">
    <citation type="submission" date="2020-12" db="EMBL/GenBank/DDBJ databases">
        <title>Bacterial novel species Adhaeribacter sp. BT258 isolated from soil.</title>
        <authorList>
            <person name="Jung H.-Y."/>
        </authorList>
    </citation>
    <scope>NUCLEOTIDE SEQUENCE [LARGE SCALE GENOMIC DNA]</scope>
    <source>
        <strain evidence="4 5">BT258</strain>
    </source>
</reference>
<keyword evidence="2" id="KW-0012">Acyltransferase</keyword>
<feature type="domain" description="N-acetyltransferase" evidence="3">
    <location>
        <begin position="4"/>
        <end position="166"/>
    </location>
</feature>
<dbReference type="SUPFAM" id="SSF55729">
    <property type="entry name" value="Acyl-CoA N-acyltransferases (Nat)"/>
    <property type="match status" value="1"/>
</dbReference>
<dbReference type="PANTHER" id="PTHR43800">
    <property type="entry name" value="PEPTIDYL-LYSINE N-ACETYLTRANSFERASE YJAB"/>
    <property type="match status" value="1"/>
</dbReference>
<proteinExistence type="predicted"/>
<dbReference type="RefSeq" id="WP_200506861.1">
    <property type="nucleotide sequence ID" value="NZ_JAEHFX010000007.1"/>
</dbReference>